<dbReference type="PANTHER" id="PTHR18968">
    <property type="entry name" value="THIAMINE PYROPHOSPHATE ENZYMES"/>
    <property type="match status" value="1"/>
</dbReference>
<comment type="caution">
    <text evidence="7">The sequence shown here is derived from an EMBL/GenBank/DDBJ whole genome shotgun (WGS) entry which is preliminary data.</text>
</comment>
<evidence type="ECO:0000259" key="6">
    <source>
        <dbReference type="Pfam" id="PF02776"/>
    </source>
</evidence>
<gene>
    <name evidence="7" type="ORF">KPL37_08660</name>
</gene>
<evidence type="ECO:0000313" key="8">
    <source>
        <dbReference type="Proteomes" id="UP000776252"/>
    </source>
</evidence>
<reference evidence="7 8" key="1">
    <citation type="submission" date="2021-06" db="EMBL/GenBank/DDBJ databases">
        <title>Clostridia strains as spoilage organisms.</title>
        <authorList>
            <person name="Wambui J."/>
            <person name="Stephan R."/>
            <person name="Stevens M.J.A."/>
        </authorList>
    </citation>
    <scope>NUCLEOTIDE SEQUENCE [LARGE SCALE GENOMIC DNA]</scope>
    <source>
        <strain evidence="7 8">DSM 14204</strain>
    </source>
</reference>
<dbReference type="InterPro" id="IPR045229">
    <property type="entry name" value="TPP_enz"/>
</dbReference>
<dbReference type="InterPro" id="IPR011766">
    <property type="entry name" value="TPP_enzyme_TPP-bd"/>
</dbReference>
<dbReference type="RefSeq" id="WP_216148028.1">
    <property type="nucleotide sequence ID" value="NZ_JAHLDV010000014.1"/>
</dbReference>
<evidence type="ECO:0000259" key="4">
    <source>
        <dbReference type="Pfam" id="PF00205"/>
    </source>
</evidence>
<sequence>MKLSTCITKFLERNGVEYVFGISAGTCSSLWDSLNDTTIKPIITKNEAGALYSATNYADASEKLGVAILGGAVGLNNAINGIADASRRKLPVLIISGYVNRHQIGKGAIQELNTEYIVKPITKYSRTVINPDEVLKAIKEALVIALTPPYGPVHISIPIDVQMSLVSDIMANEFIDSSFVDKTRLLDIESLNYTKQLLLEAVDLINASQTGLILVGRGCNNLGAYVMALSDKLDWPIVTTPEGKGIIPTSFKNNLGSYGFSGSDLGVNYIENNKIDCVLILGTSLGESATRNYNDVLIKGSKSIHIDWDKSELNKVFNVDLAVIYSLKEALALLRSNCYKKNNRSIDNSILNSPYIDKSHTGLSTRLFLEKLPDLLPEKYHLLSDVGEYMNFVFKYLPIKEKSEFSISLNYGAMGVAIGGAIGTSLAHKNITTAVVVGDGAFFMNGSEILVAKEYKLPIIYFVINNSMLGYVEHGHKYLFGRPLEGLIQERVSIKAIAEAMGIKSIAVTSVEELDTYKKLIKTTAGPLVVELITDGSESPAVADRFKSLNNEK</sequence>
<keyword evidence="8" id="KW-1185">Reference proteome</keyword>
<evidence type="ECO:0000256" key="1">
    <source>
        <dbReference type="ARBA" id="ARBA00007812"/>
    </source>
</evidence>
<proteinExistence type="inferred from homology"/>
<protein>
    <submittedName>
        <fullName evidence="7">Thiamine pyrophosphate-binding protein</fullName>
    </submittedName>
</protein>
<dbReference type="InterPro" id="IPR012000">
    <property type="entry name" value="Thiamin_PyroP_enz_cen_dom"/>
</dbReference>
<evidence type="ECO:0000259" key="5">
    <source>
        <dbReference type="Pfam" id="PF02775"/>
    </source>
</evidence>
<keyword evidence="2 3" id="KW-0786">Thiamine pyrophosphate</keyword>
<name>A0ABS6BSC5_9CLOT</name>
<comment type="similarity">
    <text evidence="1 3">Belongs to the TPP enzyme family.</text>
</comment>
<evidence type="ECO:0000256" key="3">
    <source>
        <dbReference type="RuleBase" id="RU362132"/>
    </source>
</evidence>
<feature type="domain" description="Thiamine pyrophosphate enzyme central" evidence="4">
    <location>
        <begin position="200"/>
        <end position="332"/>
    </location>
</feature>
<dbReference type="EMBL" id="JAHLDV010000014">
    <property type="protein sequence ID" value="MBU3159821.1"/>
    <property type="molecule type" value="Genomic_DNA"/>
</dbReference>
<dbReference type="Pfam" id="PF02776">
    <property type="entry name" value="TPP_enzyme_N"/>
    <property type="match status" value="1"/>
</dbReference>
<accession>A0ABS6BSC5</accession>
<dbReference type="CDD" id="cd00568">
    <property type="entry name" value="TPP_enzymes"/>
    <property type="match status" value="1"/>
</dbReference>
<dbReference type="Pfam" id="PF00205">
    <property type="entry name" value="TPP_enzyme_M"/>
    <property type="match status" value="1"/>
</dbReference>
<evidence type="ECO:0000313" key="7">
    <source>
        <dbReference type="EMBL" id="MBU3159821.1"/>
    </source>
</evidence>
<organism evidence="7 8">
    <name type="scientific">Clostridium frigoris</name>
    <dbReference type="NCBI Taxonomy" id="205327"/>
    <lineage>
        <taxon>Bacteria</taxon>
        <taxon>Bacillati</taxon>
        <taxon>Bacillota</taxon>
        <taxon>Clostridia</taxon>
        <taxon>Eubacteriales</taxon>
        <taxon>Clostridiaceae</taxon>
        <taxon>Clostridium</taxon>
    </lineage>
</organism>
<evidence type="ECO:0000256" key="2">
    <source>
        <dbReference type="ARBA" id="ARBA00023052"/>
    </source>
</evidence>
<dbReference type="CDD" id="cd07035">
    <property type="entry name" value="TPP_PYR_POX_like"/>
    <property type="match status" value="1"/>
</dbReference>
<feature type="domain" description="Thiamine pyrophosphate enzyme N-terminal TPP-binding" evidence="6">
    <location>
        <begin position="1"/>
        <end position="114"/>
    </location>
</feature>
<dbReference type="Proteomes" id="UP000776252">
    <property type="component" value="Unassembled WGS sequence"/>
</dbReference>
<dbReference type="Pfam" id="PF02775">
    <property type="entry name" value="TPP_enzyme_C"/>
    <property type="match status" value="1"/>
</dbReference>
<feature type="domain" description="Thiamine pyrophosphate enzyme TPP-binding" evidence="5">
    <location>
        <begin position="385"/>
        <end position="531"/>
    </location>
</feature>
<dbReference type="InterPro" id="IPR012001">
    <property type="entry name" value="Thiamin_PyroP_enz_TPP-bd_dom"/>
</dbReference>
<dbReference type="PANTHER" id="PTHR18968:SF13">
    <property type="entry name" value="ACETOLACTATE SYNTHASE CATALYTIC SUBUNIT, MITOCHONDRIAL"/>
    <property type="match status" value="1"/>
</dbReference>